<organism evidence="1 2">
    <name type="scientific">Ceratitis capitata</name>
    <name type="common">Mediterranean fruit fly</name>
    <name type="synonym">Tephritis capitata</name>
    <dbReference type="NCBI Taxonomy" id="7213"/>
    <lineage>
        <taxon>Eukaryota</taxon>
        <taxon>Metazoa</taxon>
        <taxon>Ecdysozoa</taxon>
        <taxon>Arthropoda</taxon>
        <taxon>Hexapoda</taxon>
        <taxon>Insecta</taxon>
        <taxon>Pterygota</taxon>
        <taxon>Neoptera</taxon>
        <taxon>Endopterygota</taxon>
        <taxon>Diptera</taxon>
        <taxon>Brachycera</taxon>
        <taxon>Muscomorpha</taxon>
        <taxon>Tephritoidea</taxon>
        <taxon>Tephritidae</taxon>
        <taxon>Ceratitis</taxon>
        <taxon>Ceratitis</taxon>
    </lineage>
</organism>
<evidence type="ECO:0000313" key="1">
    <source>
        <dbReference type="EMBL" id="CAD7013879.1"/>
    </source>
</evidence>
<accession>A0A811VI01</accession>
<protein>
    <submittedName>
        <fullName evidence="1">(Mediterranean fruit fly) hypothetical protein</fullName>
    </submittedName>
</protein>
<sequence>MTTLVDWPYSDMTSKSAEDRKLSKKVNLYHDRFKNDNLEHTSAAGRRIKVLYTAFGGKNQDEHHKSMELLHKNVIRLQSDTQPGLSRARSYLTFFFIHLLRLLSSSYRTPWFLDATV</sequence>
<comment type="caution">
    <text evidence="1">The sequence shown here is derived from an EMBL/GenBank/DDBJ whole genome shotgun (WGS) entry which is preliminary data.</text>
</comment>
<name>A0A811VI01_CERCA</name>
<dbReference type="EMBL" id="CAJHJT010000056">
    <property type="protein sequence ID" value="CAD7013879.1"/>
    <property type="molecule type" value="Genomic_DNA"/>
</dbReference>
<gene>
    <name evidence="1" type="ORF">CCAP1982_LOCUS21894</name>
</gene>
<dbReference type="AlphaFoldDB" id="A0A811VI01"/>
<proteinExistence type="predicted"/>
<keyword evidence="2" id="KW-1185">Reference proteome</keyword>
<dbReference type="Proteomes" id="UP000606786">
    <property type="component" value="Unassembled WGS sequence"/>
</dbReference>
<reference evidence="1" key="1">
    <citation type="submission" date="2020-11" db="EMBL/GenBank/DDBJ databases">
        <authorList>
            <person name="Whitehead M."/>
        </authorList>
    </citation>
    <scope>NUCLEOTIDE SEQUENCE</scope>
    <source>
        <strain evidence="1">EGII</strain>
    </source>
</reference>
<evidence type="ECO:0000313" key="2">
    <source>
        <dbReference type="Proteomes" id="UP000606786"/>
    </source>
</evidence>